<reference evidence="2" key="1">
    <citation type="journal article" date="2019" name="Int. J. Syst. Evol. Microbiol.">
        <title>The Global Catalogue of Microorganisms (GCM) 10K type strain sequencing project: providing services to taxonomists for standard genome sequencing and annotation.</title>
        <authorList>
            <consortium name="The Broad Institute Genomics Platform"/>
            <consortium name="The Broad Institute Genome Sequencing Center for Infectious Disease"/>
            <person name="Wu L."/>
            <person name="Ma J."/>
        </authorList>
    </citation>
    <scope>NUCLEOTIDE SEQUENCE [LARGE SCALE GENOMIC DNA]</scope>
    <source>
        <strain evidence="2">CGMCC 1.6774</strain>
    </source>
</reference>
<dbReference type="Proteomes" id="UP001597314">
    <property type="component" value="Unassembled WGS sequence"/>
</dbReference>
<dbReference type="RefSeq" id="WP_378479062.1">
    <property type="nucleotide sequence ID" value="NZ_JBHUIW010000021.1"/>
</dbReference>
<dbReference type="EMBL" id="JBHUIW010000021">
    <property type="protein sequence ID" value="MFD2183915.1"/>
    <property type="molecule type" value="Genomic_DNA"/>
</dbReference>
<name>A0ABW5AP19_9BRAD</name>
<evidence type="ECO:0000313" key="1">
    <source>
        <dbReference type="EMBL" id="MFD2183915.1"/>
    </source>
</evidence>
<protein>
    <submittedName>
        <fullName evidence="1">Uncharacterized protein</fullName>
    </submittedName>
</protein>
<evidence type="ECO:0000313" key="2">
    <source>
        <dbReference type="Proteomes" id="UP001597314"/>
    </source>
</evidence>
<accession>A0ABW5AP19</accession>
<comment type="caution">
    <text evidence="1">The sequence shown here is derived from an EMBL/GenBank/DDBJ whole genome shotgun (WGS) entry which is preliminary data.</text>
</comment>
<keyword evidence="2" id="KW-1185">Reference proteome</keyword>
<proteinExistence type="predicted"/>
<sequence>MASPLDDLASAIAAAGDAGLTLGALKTKFVGAATRGKPEREAALRDTLAALTRDGAIWGPVRHGGTQYYFGRGRGPSIETASALVVRLVLQAGTKLVSKAGLEKKVTGMQRRFFADALKHAVASRAIVELSCGSSKYYLHRDVAADRFGFDPRDEIGAGSRRTPHAAPASAGMPAPVLTFETLLSAYRRIKAEQGGFSAVKILDLETALGASRDNLHALLLAEAKAGRVSLHPTTSVELPPAVIAAGIRLAGFSEPFVTVVVKDAR</sequence>
<organism evidence="1 2">
    <name type="scientific">Rhodoplanes azumiensis</name>
    <dbReference type="NCBI Taxonomy" id="1897628"/>
    <lineage>
        <taxon>Bacteria</taxon>
        <taxon>Pseudomonadati</taxon>
        <taxon>Pseudomonadota</taxon>
        <taxon>Alphaproteobacteria</taxon>
        <taxon>Hyphomicrobiales</taxon>
        <taxon>Nitrobacteraceae</taxon>
        <taxon>Rhodoplanes</taxon>
    </lineage>
</organism>
<gene>
    <name evidence="1" type="ORF">ACFSOX_17300</name>
</gene>